<dbReference type="Proteomes" id="UP000250235">
    <property type="component" value="Unassembled WGS sequence"/>
</dbReference>
<evidence type="ECO:0000313" key="2">
    <source>
        <dbReference type="Proteomes" id="UP000250235"/>
    </source>
</evidence>
<proteinExistence type="predicted"/>
<dbReference type="AlphaFoldDB" id="A0A2Z7BNB7"/>
<evidence type="ECO:0000313" key="1">
    <source>
        <dbReference type="EMBL" id="KZV33431.1"/>
    </source>
</evidence>
<name>A0A2Z7BNB7_9LAMI</name>
<gene>
    <name evidence="1" type="ORF">F511_40035</name>
</gene>
<keyword evidence="2" id="KW-1185">Reference proteome</keyword>
<protein>
    <submittedName>
        <fullName evidence="1">Uncharacterized protein</fullName>
    </submittedName>
</protein>
<sequence length="139" mass="16214">MTNDWFSKRCRTNLLKRRRILPAAGYPVARQNSATLLSAGSSRNLKTQRCNKFERRLSTNVIQSKVDPRKPLHLLINQQELKRNLPADFTQTTAFQESRAKTRFDWFYHRPVASSPNQLTRHPADVEVKHLGIRLLFQT</sequence>
<reference evidence="1 2" key="1">
    <citation type="journal article" date="2015" name="Proc. Natl. Acad. Sci. U.S.A.">
        <title>The resurrection genome of Boea hygrometrica: A blueprint for survival of dehydration.</title>
        <authorList>
            <person name="Xiao L."/>
            <person name="Yang G."/>
            <person name="Zhang L."/>
            <person name="Yang X."/>
            <person name="Zhao S."/>
            <person name="Ji Z."/>
            <person name="Zhou Q."/>
            <person name="Hu M."/>
            <person name="Wang Y."/>
            <person name="Chen M."/>
            <person name="Xu Y."/>
            <person name="Jin H."/>
            <person name="Xiao X."/>
            <person name="Hu G."/>
            <person name="Bao F."/>
            <person name="Hu Y."/>
            <person name="Wan P."/>
            <person name="Li L."/>
            <person name="Deng X."/>
            <person name="Kuang T."/>
            <person name="Xiang C."/>
            <person name="Zhu J.K."/>
            <person name="Oliver M.J."/>
            <person name="He Y."/>
        </authorList>
    </citation>
    <scope>NUCLEOTIDE SEQUENCE [LARGE SCALE GENOMIC DNA]</scope>
    <source>
        <strain evidence="2">cv. XS01</strain>
    </source>
</reference>
<organism evidence="1 2">
    <name type="scientific">Dorcoceras hygrometricum</name>
    <dbReference type="NCBI Taxonomy" id="472368"/>
    <lineage>
        <taxon>Eukaryota</taxon>
        <taxon>Viridiplantae</taxon>
        <taxon>Streptophyta</taxon>
        <taxon>Embryophyta</taxon>
        <taxon>Tracheophyta</taxon>
        <taxon>Spermatophyta</taxon>
        <taxon>Magnoliopsida</taxon>
        <taxon>eudicotyledons</taxon>
        <taxon>Gunneridae</taxon>
        <taxon>Pentapetalae</taxon>
        <taxon>asterids</taxon>
        <taxon>lamiids</taxon>
        <taxon>Lamiales</taxon>
        <taxon>Gesneriaceae</taxon>
        <taxon>Didymocarpoideae</taxon>
        <taxon>Trichosporeae</taxon>
        <taxon>Loxocarpinae</taxon>
        <taxon>Dorcoceras</taxon>
    </lineage>
</organism>
<accession>A0A2Z7BNB7</accession>
<dbReference type="EMBL" id="KV005795">
    <property type="protein sequence ID" value="KZV33431.1"/>
    <property type="molecule type" value="Genomic_DNA"/>
</dbReference>